<dbReference type="AlphaFoldDB" id="A0A6N4XES2"/>
<keyword evidence="4" id="KW-1185">Reference proteome</keyword>
<feature type="coiled-coil region" evidence="1">
    <location>
        <begin position="45"/>
        <end position="86"/>
    </location>
</feature>
<sequence>MKEHINLTNVKKWIFLSILILTGTTIYSQMAVTDVGSTTIQLQTKATLVKQVQEALKQTEKLQNMLSVAKKNVEFLEQINDEVKNISKIKEIALAQKNLINEAFQLKAKYRNSPILEVGLVTERGTNSLLEGTKTNLQELSRILSNGTYKMNDAERLREIRVQQEDIALKYQQLQNFKDALAGYEFAMKVYNMQK</sequence>
<keyword evidence="2" id="KW-1133">Transmembrane helix</keyword>
<proteinExistence type="predicted"/>
<evidence type="ECO:0000256" key="2">
    <source>
        <dbReference type="SAM" id="Phobius"/>
    </source>
</evidence>
<gene>
    <name evidence="3" type="ORF">CHRY9293_03509</name>
</gene>
<name>A0A6N4XES2_9FLAO</name>
<accession>A0A6N4XES2</accession>
<keyword evidence="2" id="KW-0812">Transmembrane</keyword>
<evidence type="ECO:0000256" key="1">
    <source>
        <dbReference type="SAM" id="Coils"/>
    </source>
</evidence>
<keyword evidence="2" id="KW-0472">Membrane</keyword>
<feature type="transmembrane region" description="Helical" evidence="2">
    <location>
        <begin position="12"/>
        <end position="32"/>
    </location>
</feature>
<dbReference type="RefSeq" id="WP_162034117.1">
    <property type="nucleotide sequence ID" value="NZ_CACVBR010000055.1"/>
</dbReference>
<dbReference type="Proteomes" id="UP000445144">
    <property type="component" value="Unassembled WGS sequence"/>
</dbReference>
<evidence type="ECO:0000313" key="3">
    <source>
        <dbReference type="EMBL" id="CAA7197450.1"/>
    </source>
</evidence>
<keyword evidence="1" id="KW-0175">Coiled coil</keyword>
<reference evidence="3 4" key="1">
    <citation type="submission" date="2020-01" db="EMBL/GenBank/DDBJ databases">
        <authorList>
            <person name="Rodrigo-Torres L."/>
            <person name="Arahal R. D."/>
            <person name="Lucena T."/>
        </authorList>
    </citation>
    <scope>NUCLEOTIDE SEQUENCE [LARGE SCALE GENOMIC DNA]</scope>
    <source>
        <strain evidence="3 4">CECT 9293</strain>
    </source>
</reference>
<protein>
    <submittedName>
        <fullName evidence="3">Uncharacterized protein</fullName>
    </submittedName>
</protein>
<evidence type="ECO:0000313" key="4">
    <source>
        <dbReference type="Proteomes" id="UP000445144"/>
    </source>
</evidence>
<organism evidence="3 4">
    <name type="scientific">Chryseobacterium potabilaquae</name>
    <dbReference type="NCBI Taxonomy" id="2675057"/>
    <lineage>
        <taxon>Bacteria</taxon>
        <taxon>Pseudomonadati</taxon>
        <taxon>Bacteroidota</taxon>
        <taxon>Flavobacteriia</taxon>
        <taxon>Flavobacteriales</taxon>
        <taxon>Weeksellaceae</taxon>
        <taxon>Chryseobacterium group</taxon>
        <taxon>Chryseobacterium</taxon>
    </lineage>
</organism>
<dbReference type="EMBL" id="CACVBR010000055">
    <property type="protein sequence ID" value="CAA7197450.1"/>
    <property type="molecule type" value="Genomic_DNA"/>
</dbReference>